<accession>A0ABV3ZGP1</accession>
<dbReference type="InterPro" id="IPR036514">
    <property type="entry name" value="SGNH_hydro_sf"/>
</dbReference>
<evidence type="ECO:0000259" key="2">
    <source>
        <dbReference type="Pfam" id="PF13472"/>
    </source>
</evidence>
<dbReference type="Gene3D" id="3.40.50.1820">
    <property type="entry name" value="alpha/beta hydrolase"/>
    <property type="match status" value="1"/>
</dbReference>
<keyword evidence="3" id="KW-0378">Hydrolase</keyword>
<feature type="domain" description="SGNH hydrolase-type esterase" evidence="2">
    <location>
        <begin position="309"/>
        <end position="478"/>
    </location>
</feature>
<reference evidence="3 4" key="1">
    <citation type="submission" date="2023-07" db="EMBL/GenBank/DDBJ databases">
        <authorList>
            <person name="Lian W.-H."/>
        </authorList>
    </citation>
    <scope>NUCLEOTIDE SEQUENCE [LARGE SCALE GENOMIC DNA]</scope>
    <source>
        <strain evidence="3 4">SYSU DXS3180</strain>
    </source>
</reference>
<gene>
    <name evidence="3" type="ORF">QTN47_12105</name>
</gene>
<dbReference type="InterPro" id="IPR029058">
    <property type="entry name" value="AB_hydrolase_fold"/>
</dbReference>
<comment type="caution">
    <text evidence="3">The sequence shown here is derived from an EMBL/GenBank/DDBJ whole genome shotgun (WGS) entry which is preliminary data.</text>
</comment>
<organism evidence="3 4">
    <name type="scientific">Danxiaibacter flavus</name>
    <dbReference type="NCBI Taxonomy" id="3049108"/>
    <lineage>
        <taxon>Bacteria</taxon>
        <taxon>Pseudomonadati</taxon>
        <taxon>Bacteroidota</taxon>
        <taxon>Chitinophagia</taxon>
        <taxon>Chitinophagales</taxon>
        <taxon>Chitinophagaceae</taxon>
        <taxon>Danxiaibacter</taxon>
    </lineage>
</organism>
<dbReference type="RefSeq" id="WP_369329655.1">
    <property type="nucleotide sequence ID" value="NZ_JAULBC010000003.1"/>
</dbReference>
<keyword evidence="4" id="KW-1185">Reference proteome</keyword>
<protein>
    <submittedName>
        <fullName evidence="3">SGNH/GDSL hydrolase family protein</fullName>
        <ecNumber evidence="3">3.1.-.-</ecNumber>
    </submittedName>
</protein>
<dbReference type="Proteomes" id="UP001560573">
    <property type="component" value="Unassembled WGS sequence"/>
</dbReference>
<dbReference type="SUPFAM" id="SSF52266">
    <property type="entry name" value="SGNH hydrolase"/>
    <property type="match status" value="1"/>
</dbReference>
<feature type="chain" id="PRO_5046515017" evidence="1">
    <location>
        <begin position="24"/>
        <end position="653"/>
    </location>
</feature>
<name>A0ABV3ZGP1_9BACT</name>
<dbReference type="PANTHER" id="PTHR34407">
    <property type="entry name" value="EXPRESSED PROTEIN"/>
    <property type="match status" value="1"/>
</dbReference>
<dbReference type="EMBL" id="JAULBC010000003">
    <property type="protein sequence ID" value="MEX6688246.1"/>
    <property type="molecule type" value="Genomic_DNA"/>
</dbReference>
<keyword evidence="1" id="KW-0732">Signal</keyword>
<dbReference type="GO" id="GO:0016787">
    <property type="term" value="F:hydrolase activity"/>
    <property type="evidence" value="ECO:0007669"/>
    <property type="project" value="UniProtKB-KW"/>
</dbReference>
<dbReference type="SUPFAM" id="SSF53474">
    <property type="entry name" value="alpha/beta-Hydrolases"/>
    <property type="match status" value="1"/>
</dbReference>
<evidence type="ECO:0000313" key="3">
    <source>
        <dbReference type="EMBL" id="MEX6688246.1"/>
    </source>
</evidence>
<sequence length="653" mass="73047">MKYTVARFCCVIFLACVSFFSFCQHPVSFHTDKWKGFARVNFLLEDHAAYYVKPAKALPGNPWVWRTSFPDWHTEMDSLLLAKGFHIVFLNVDNQYGSPSAMRLYNKLYQYLTDSVSFAHTVALEAVSRGGLYAYAWAKRNPDKVNCIYAEAPVCDIKSWPGGKGKGPGDSTCWNQFLQIFSLTEQQALLFKDNPVDNLEGMAAFKIPVLHVIGYDDRLLPSDENTYMLAQRYTALGGPMSIYPVTMGPQELSGHHFPIEHAGKWADFIAQNAYPANDRLPYGPYVNKRNGLQNSFNAIHNNKEATVAFLGGSITYNPGWRDKICRYLKEHYPDTKFHFIAAGIPSLGSLPHSFRLQRDVLDSGKVDLLFVETAVNDRVNGTDSLTQMLALEGIVRHARRTNPQMDIVLMSFADEQKNDDYGKGITPVEIANLERVAAHYGLPSLNMAKEVHDKIRNKEFTWTYDFKDVHPSPYGQELYAATIKTLLNNCFNDNNLNKQSSQTTMAAPLTKQSIDNGGYVDIHKAGTDNGWKIDENWEPSDGLSTRDGFAHMPVLVGDKPGAVLSFKFKGNAVGIAIVSGSDAGMITYSIDNGAPKTINLYTQWSNLLHLPWYLLLGSELKNTNHTLHIKIADSKDAKSKGNACRIVHFLVNG</sequence>
<proteinExistence type="predicted"/>
<evidence type="ECO:0000313" key="4">
    <source>
        <dbReference type="Proteomes" id="UP001560573"/>
    </source>
</evidence>
<dbReference type="Pfam" id="PF13472">
    <property type="entry name" value="Lipase_GDSL_2"/>
    <property type="match status" value="1"/>
</dbReference>
<dbReference type="Gene3D" id="2.60.120.260">
    <property type="entry name" value="Galactose-binding domain-like"/>
    <property type="match status" value="1"/>
</dbReference>
<dbReference type="CDD" id="cd00229">
    <property type="entry name" value="SGNH_hydrolase"/>
    <property type="match status" value="1"/>
</dbReference>
<dbReference type="InterPro" id="IPR013830">
    <property type="entry name" value="SGNH_hydro"/>
</dbReference>
<evidence type="ECO:0000256" key="1">
    <source>
        <dbReference type="SAM" id="SignalP"/>
    </source>
</evidence>
<dbReference type="EC" id="3.1.-.-" evidence="3"/>
<feature type="signal peptide" evidence="1">
    <location>
        <begin position="1"/>
        <end position="23"/>
    </location>
</feature>
<dbReference type="Gene3D" id="3.40.50.1110">
    <property type="entry name" value="SGNH hydrolase"/>
    <property type="match status" value="1"/>
</dbReference>
<dbReference type="PANTHER" id="PTHR34407:SF1">
    <property type="entry name" value="SGNH HYDROLASE-TYPE ESTERASE DOMAIN-CONTAINING PROTEIN"/>
    <property type="match status" value="1"/>
</dbReference>